<comment type="caution">
    <text evidence="1">The sequence shown here is derived from an EMBL/GenBank/DDBJ whole genome shotgun (WGS) entry which is preliminary data.</text>
</comment>
<reference evidence="1" key="2">
    <citation type="journal article" date="2022" name="New Phytol.">
        <title>Evolutionary transition to the ectomycorrhizal habit in the genomes of a hyperdiverse lineage of mushroom-forming fungi.</title>
        <authorList>
            <person name="Looney B."/>
            <person name="Miyauchi S."/>
            <person name="Morin E."/>
            <person name="Drula E."/>
            <person name="Courty P.E."/>
            <person name="Kohler A."/>
            <person name="Kuo A."/>
            <person name="LaButti K."/>
            <person name="Pangilinan J."/>
            <person name="Lipzen A."/>
            <person name="Riley R."/>
            <person name="Andreopoulos W."/>
            <person name="He G."/>
            <person name="Johnson J."/>
            <person name="Nolan M."/>
            <person name="Tritt A."/>
            <person name="Barry K.W."/>
            <person name="Grigoriev I.V."/>
            <person name="Nagy L.G."/>
            <person name="Hibbett D."/>
            <person name="Henrissat B."/>
            <person name="Matheny P.B."/>
            <person name="Labbe J."/>
            <person name="Martin F.M."/>
        </authorList>
    </citation>
    <scope>NUCLEOTIDE SEQUENCE</scope>
    <source>
        <strain evidence="1">FP105234-sp</strain>
    </source>
</reference>
<accession>A0ACB8S1X8</accession>
<organism evidence="1 2">
    <name type="scientific">Auriscalpium vulgare</name>
    <dbReference type="NCBI Taxonomy" id="40419"/>
    <lineage>
        <taxon>Eukaryota</taxon>
        <taxon>Fungi</taxon>
        <taxon>Dikarya</taxon>
        <taxon>Basidiomycota</taxon>
        <taxon>Agaricomycotina</taxon>
        <taxon>Agaricomycetes</taxon>
        <taxon>Russulales</taxon>
        <taxon>Auriscalpiaceae</taxon>
        <taxon>Auriscalpium</taxon>
    </lineage>
</organism>
<evidence type="ECO:0000313" key="1">
    <source>
        <dbReference type="EMBL" id="KAI0050133.1"/>
    </source>
</evidence>
<reference evidence="1" key="1">
    <citation type="submission" date="2021-02" db="EMBL/GenBank/DDBJ databases">
        <authorList>
            <consortium name="DOE Joint Genome Institute"/>
            <person name="Ahrendt S."/>
            <person name="Looney B.P."/>
            <person name="Miyauchi S."/>
            <person name="Morin E."/>
            <person name="Drula E."/>
            <person name="Courty P.E."/>
            <person name="Chicoki N."/>
            <person name="Fauchery L."/>
            <person name="Kohler A."/>
            <person name="Kuo A."/>
            <person name="Labutti K."/>
            <person name="Pangilinan J."/>
            <person name="Lipzen A."/>
            <person name="Riley R."/>
            <person name="Andreopoulos W."/>
            <person name="He G."/>
            <person name="Johnson J."/>
            <person name="Barry K.W."/>
            <person name="Grigoriev I.V."/>
            <person name="Nagy L."/>
            <person name="Hibbett D."/>
            <person name="Henrissat B."/>
            <person name="Matheny P.B."/>
            <person name="Labbe J."/>
            <person name="Martin F."/>
        </authorList>
    </citation>
    <scope>NUCLEOTIDE SEQUENCE</scope>
    <source>
        <strain evidence="1">FP105234-sp</strain>
    </source>
</reference>
<name>A0ACB8S1X8_9AGAM</name>
<sequence>MSGQDSSGEQQDTVVHISTAFFPGANLDFYPPDLLVLSHDGVLFYVHRSIVLGVSDNYFASYLPHEPDALPVSIPLDSVVLNILFHAIYGMPVMHYNPSPDAVHDTIELISAYGLASDVHLAPGTPLFDAAVSVASSAPIRFYALAAALDAYPLAVAVSSLLLSFPLDSITDAVASKIGAVYLKRLFFLHLGRTAALKRLLEIPLRSHEPSLICGAREHQKLAKAWSLASAYLVWDSKADVTTNTIETTIRSLATHLTCAQCSIILRDRTTDMLLEWSKIKDTI</sequence>
<dbReference type="Proteomes" id="UP000814033">
    <property type="component" value="Unassembled WGS sequence"/>
</dbReference>
<evidence type="ECO:0000313" key="2">
    <source>
        <dbReference type="Proteomes" id="UP000814033"/>
    </source>
</evidence>
<protein>
    <submittedName>
        <fullName evidence="1">Uncharacterized protein</fullName>
    </submittedName>
</protein>
<proteinExistence type="predicted"/>
<keyword evidence="2" id="KW-1185">Reference proteome</keyword>
<gene>
    <name evidence="1" type="ORF">FA95DRAFT_1556067</name>
</gene>
<dbReference type="EMBL" id="MU275865">
    <property type="protein sequence ID" value="KAI0050133.1"/>
    <property type="molecule type" value="Genomic_DNA"/>
</dbReference>